<protein>
    <submittedName>
        <fullName evidence="2">Uncharacterized protein</fullName>
    </submittedName>
</protein>
<feature type="transmembrane region" description="Helical" evidence="1">
    <location>
        <begin position="44"/>
        <end position="68"/>
    </location>
</feature>
<proteinExistence type="predicted"/>
<dbReference type="AlphaFoldDB" id="A0A9X1FPE7"/>
<feature type="transmembrane region" description="Helical" evidence="1">
    <location>
        <begin position="128"/>
        <end position="145"/>
    </location>
</feature>
<sequence>MELLKLATEWAKAEVFSTRFFILFAILFLIASVGFWQLGKTDLAKAYIIPTLVAGVMLLTIGLGLFYTNKSRITQFEKAYNADAPAFFQSEIDRSESTLKQFIVVFKVVPIVIIVAALLILFINTPTWRAIGVTTISMLIVILLIDGNAQSRMEAYHKELKLVDLADEIKK</sequence>
<evidence type="ECO:0000313" key="2">
    <source>
        <dbReference type="EMBL" id="MBW2937649.1"/>
    </source>
</evidence>
<dbReference type="Proteomes" id="UP001138686">
    <property type="component" value="Unassembled WGS sequence"/>
</dbReference>
<feature type="transmembrane region" description="Helical" evidence="1">
    <location>
        <begin position="102"/>
        <end position="122"/>
    </location>
</feature>
<organism evidence="2 3">
    <name type="scientific">Halomarinibacterium sedimenti</name>
    <dbReference type="NCBI Taxonomy" id="2857106"/>
    <lineage>
        <taxon>Bacteria</taxon>
        <taxon>Pseudomonadati</taxon>
        <taxon>Bacteroidota</taxon>
        <taxon>Flavobacteriia</taxon>
        <taxon>Flavobacteriales</taxon>
        <taxon>Flavobacteriaceae</taxon>
        <taxon>Halomarinibacterium</taxon>
    </lineage>
</organism>
<name>A0A9X1FPE7_9FLAO</name>
<dbReference type="EMBL" id="JAHWDP010000002">
    <property type="protein sequence ID" value="MBW2937649.1"/>
    <property type="molecule type" value="Genomic_DNA"/>
</dbReference>
<feature type="transmembrane region" description="Helical" evidence="1">
    <location>
        <begin position="20"/>
        <end position="38"/>
    </location>
</feature>
<keyword evidence="1" id="KW-0472">Membrane</keyword>
<accession>A0A9X1FPE7</accession>
<dbReference type="RefSeq" id="WP_219052067.1">
    <property type="nucleotide sequence ID" value="NZ_JAHWDP010000002.1"/>
</dbReference>
<reference evidence="2" key="1">
    <citation type="submission" date="2021-07" db="EMBL/GenBank/DDBJ databases">
        <title>Aureisphaera sp. CAU 1614 isolated from sea sediment.</title>
        <authorList>
            <person name="Kim W."/>
        </authorList>
    </citation>
    <scope>NUCLEOTIDE SEQUENCE</scope>
    <source>
        <strain evidence="2">CAU 1614</strain>
    </source>
</reference>
<keyword evidence="1" id="KW-0812">Transmembrane</keyword>
<gene>
    <name evidence="2" type="ORF">KXJ69_05995</name>
</gene>
<evidence type="ECO:0000256" key="1">
    <source>
        <dbReference type="SAM" id="Phobius"/>
    </source>
</evidence>
<comment type="caution">
    <text evidence="2">The sequence shown here is derived from an EMBL/GenBank/DDBJ whole genome shotgun (WGS) entry which is preliminary data.</text>
</comment>
<keyword evidence="1" id="KW-1133">Transmembrane helix</keyword>
<keyword evidence="3" id="KW-1185">Reference proteome</keyword>
<evidence type="ECO:0000313" key="3">
    <source>
        <dbReference type="Proteomes" id="UP001138686"/>
    </source>
</evidence>